<evidence type="ECO:0000259" key="5">
    <source>
        <dbReference type="PROSITE" id="PS51671"/>
    </source>
</evidence>
<comment type="function">
    <text evidence="3">Catalyzes the hydrolysis of 10-formyltetrahydrofolate (formyl-FH4) to formate and tetrahydrofolate (FH4).</text>
</comment>
<reference evidence="6" key="1">
    <citation type="submission" date="2021-04" db="EMBL/GenBank/DDBJ databases">
        <authorList>
            <person name="Postec A."/>
        </authorList>
    </citation>
    <scope>NUCLEOTIDE SEQUENCE</scope>
    <source>
        <strain evidence="6">F1F22</strain>
    </source>
</reference>
<dbReference type="EC" id="3.5.1.10" evidence="3 4"/>
<keyword evidence="3" id="KW-0658">Purine biosynthesis</keyword>
<protein>
    <recommendedName>
        <fullName evidence="3 4">Formyltetrahydrofolate deformylase</fullName>
        <ecNumber evidence="3 4">3.5.1.10</ecNumber>
    </recommendedName>
    <alternativeName>
        <fullName evidence="3">Formyl-FH(4) hydrolase</fullName>
    </alternativeName>
</protein>
<dbReference type="CDD" id="cd08648">
    <property type="entry name" value="FMT_core_Formyl-FH4-Hydrolase_C"/>
    <property type="match status" value="1"/>
</dbReference>
<evidence type="ECO:0000256" key="1">
    <source>
        <dbReference type="ARBA" id="ARBA00022563"/>
    </source>
</evidence>
<accession>A0AAX3BBP2</accession>
<dbReference type="NCBIfam" id="NF004684">
    <property type="entry name" value="PRK06027.1"/>
    <property type="match status" value="1"/>
</dbReference>
<dbReference type="GO" id="GO:0006730">
    <property type="term" value="P:one-carbon metabolic process"/>
    <property type="evidence" value="ECO:0007669"/>
    <property type="project" value="UniProtKB-KW"/>
</dbReference>
<dbReference type="InterPro" id="IPR041729">
    <property type="entry name" value="Formyl-FH4-Hydrolase_C"/>
</dbReference>
<dbReference type="PROSITE" id="PS51671">
    <property type="entry name" value="ACT"/>
    <property type="match status" value="1"/>
</dbReference>
<dbReference type="Pfam" id="PF00551">
    <property type="entry name" value="Formyl_trans_N"/>
    <property type="match status" value="1"/>
</dbReference>
<dbReference type="PRINTS" id="PR01575">
    <property type="entry name" value="FFH4HYDRLASE"/>
</dbReference>
<comment type="catalytic activity">
    <reaction evidence="3">
        <text>(6R)-10-formyltetrahydrofolate + H2O = (6S)-5,6,7,8-tetrahydrofolate + formate + H(+)</text>
        <dbReference type="Rhea" id="RHEA:19833"/>
        <dbReference type="ChEBI" id="CHEBI:15377"/>
        <dbReference type="ChEBI" id="CHEBI:15378"/>
        <dbReference type="ChEBI" id="CHEBI:15740"/>
        <dbReference type="ChEBI" id="CHEBI:57453"/>
        <dbReference type="ChEBI" id="CHEBI:195366"/>
        <dbReference type="EC" id="3.5.1.10"/>
    </reaction>
</comment>
<dbReference type="Proteomes" id="UP001056539">
    <property type="component" value="Chromosome"/>
</dbReference>
<reference evidence="6" key="2">
    <citation type="submission" date="2022-06" db="EMBL/GenBank/DDBJ databases">
        <title>Thermospira aquatica gen. nov., sp. nov.</title>
        <authorList>
            <person name="Ben Ali Gam Z."/>
            <person name="Labat M."/>
        </authorList>
    </citation>
    <scope>NUCLEOTIDE SEQUENCE</scope>
    <source>
        <strain evidence="6">F1F22</strain>
    </source>
</reference>
<keyword evidence="1 3" id="KW-0554">One-carbon metabolism</keyword>
<comment type="pathway">
    <text evidence="3">Purine metabolism; IMP biosynthesis via de novo pathway; formate from 10-formyl-5,6,7,8-tetrahydrofolate: step 1/1.</text>
</comment>
<dbReference type="GO" id="GO:0006189">
    <property type="term" value="P:'de novo' IMP biosynthetic process"/>
    <property type="evidence" value="ECO:0007669"/>
    <property type="project" value="UniProtKB-UniRule"/>
</dbReference>
<name>A0AAX3BBP2_9SPIR</name>
<dbReference type="Gene3D" id="3.40.50.170">
    <property type="entry name" value="Formyl transferase, N-terminal domain"/>
    <property type="match status" value="1"/>
</dbReference>
<feature type="domain" description="ACT" evidence="5">
    <location>
        <begin position="8"/>
        <end position="88"/>
    </location>
</feature>
<evidence type="ECO:0000256" key="4">
    <source>
        <dbReference type="NCBIfam" id="TIGR00655"/>
    </source>
</evidence>
<keyword evidence="7" id="KW-1185">Reference proteome</keyword>
<keyword evidence="2 3" id="KW-0378">Hydrolase</keyword>
<dbReference type="InterPro" id="IPR004810">
    <property type="entry name" value="PurU"/>
</dbReference>
<comment type="similarity">
    <text evidence="3">Belongs to the PurU family.</text>
</comment>
<dbReference type="PANTHER" id="PTHR42706">
    <property type="entry name" value="FORMYLTETRAHYDROFOLATE DEFORMYLASE"/>
    <property type="match status" value="1"/>
</dbReference>
<evidence type="ECO:0000256" key="2">
    <source>
        <dbReference type="ARBA" id="ARBA00022801"/>
    </source>
</evidence>
<proteinExistence type="inferred from homology"/>
<dbReference type="InterPro" id="IPR044074">
    <property type="entry name" value="PurU_ACT"/>
</dbReference>
<dbReference type="HAMAP" id="MF_01927">
    <property type="entry name" value="PurU"/>
    <property type="match status" value="1"/>
</dbReference>
<dbReference type="InterPro" id="IPR036477">
    <property type="entry name" value="Formyl_transf_N_sf"/>
</dbReference>
<feature type="active site" evidence="3">
    <location>
        <position position="230"/>
    </location>
</feature>
<gene>
    <name evidence="3 6" type="primary">purU</name>
    <name evidence="6" type="ORF">KDW03_08505</name>
</gene>
<dbReference type="EMBL" id="CP073355">
    <property type="protein sequence ID" value="URA09525.1"/>
    <property type="molecule type" value="Genomic_DNA"/>
</dbReference>
<dbReference type="SUPFAM" id="SSF55021">
    <property type="entry name" value="ACT-like"/>
    <property type="match status" value="1"/>
</dbReference>
<dbReference type="PIRSF" id="PIRSF036480">
    <property type="entry name" value="FormyFH4_hydr"/>
    <property type="match status" value="1"/>
</dbReference>
<dbReference type="InterPro" id="IPR002376">
    <property type="entry name" value="Formyl_transf_N"/>
</dbReference>
<evidence type="ECO:0000256" key="3">
    <source>
        <dbReference type="HAMAP-Rule" id="MF_01927"/>
    </source>
</evidence>
<evidence type="ECO:0000313" key="7">
    <source>
        <dbReference type="Proteomes" id="UP001056539"/>
    </source>
</evidence>
<dbReference type="GO" id="GO:0008864">
    <property type="term" value="F:formyltetrahydrofolate deformylase activity"/>
    <property type="evidence" value="ECO:0007669"/>
    <property type="project" value="UniProtKB-UniRule"/>
</dbReference>
<dbReference type="Gene3D" id="3.30.70.260">
    <property type="match status" value="1"/>
</dbReference>
<dbReference type="InterPro" id="IPR002912">
    <property type="entry name" value="ACT_dom"/>
</dbReference>
<dbReference type="AlphaFoldDB" id="A0AAX3BBP2"/>
<dbReference type="PANTHER" id="PTHR42706:SF1">
    <property type="entry name" value="FORMYLTETRAHYDROFOLATE DEFORMYLASE 2, MITOCHONDRIAL"/>
    <property type="match status" value="1"/>
</dbReference>
<dbReference type="SUPFAM" id="SSF53328">
    <property type="entry name" value="Formyltransferase"/>
    <property type="match status" value="1"/>
</dbReference>
<dbReference type="NCBIfam" id="TIGR00655">
    <property type="entry name" value="PurU"/>
    <property type="match status" value="1"/>
</dbReference>
<evidence type="ECO:0000313" key="6">
    <source>
        <dbReference type="EMBL" id="URA09525.1"/>
    </source>
</evidence>
<sequence length="286" mass="33323">MRMSGTAILLLSCPDQKGIVAEIASFIYQYDGNIVHSDQHTDVETNTFFMRIEWELEGFRIPREKIAQAFSFIADKFSMDWRLVFSDEVPRVAIMVSKFDHCLYDLLLKWQSKEIKMEIPLIISNHEDLRPVADYYHIPYYCFPVTPETKTEVEREELKILREYTIDTVVLARYMQVLSTDFIREYPNRIINIHHSFLPAFVGAKPYHQAYARGVKIIGATSHYVTEELDNGPIIVQDVIAVSHRDSIHDMINKGKEVEKRVLSRAVKLHTENKVLVFHNKTVVFD</sequence>
<dbReference type="InterPro" id="IPR045865">
    <property type="entry name" value="ACT-like_dom_sf"/>
</dbReference>
<organism evidence="6 7">
    <name type="scientific">Thermospira aquatica</name>
    <dbReference type="NCBI Taxonomy" id="2828656"/>
    <lineage>
        <taxon>Bacteria</taxon>
        <taxon>Pseudomonadati</taxon>
        <taxon>Spirochaetota</taxon>
        <taxon>Spirochaetia</taxon>
        <taxon>Brevinematales</taxon>
        <taxon>Thermospiraceae</taxon>
        <taxon>Thermospira</taxon>
    </lineage>
</organism>
<dbReference type="CDD" id="cd04875">
    <property type="entry name" value="ACT_F4HF-DF"/>
    <property type="match status" value="1"/>
</dbReference>
<dbReference type="Pfam" id="PF01842">
    <property type="entry name" value="ACT"/>
    <property type="match status" value="1"/>
</dbReference>
<dbReference type="KEGG" id="taqu:KDW03_08505"/>